<dbReference type="EnsemblPlants" id="AUR62043731-RA">
    <property type="protein sequence ID" value="AUR62043731-RA:cds"/>
    <property type="gene ID" value="AUR62043731"/>
</dbReference>
<reference evidence="4" key="1">
    <citation type="journal article" date="2017" name="Nature">
        <title>The genome of Chenopodium quinoa.</title>
        <authorList>
            <person name="Jarvis D.E."/>
            <person name="Ho Y.S."/>
            <person name="Lightfoot D.J."/>
            <person name="Schmoeckel S.M."/>
            <person name="Li B."/>
            <person name="Borm T.J.A."/>
            <person name="Ohyanagi H."/>
            <person name="Mineta K."/>
            <person name="Michell C.T."/>
            <person name="Saber N."/>
            <person name="Kharbatia N.M."/>
            <person name="Rupper R.R."/>
            <person name="Sharp A.R."/>
            <person name="Dally N."/>
            <person name="Boughton B.A."/>
            <person name="Woo Y.H."/>
            <person name="Gao G."/>
            <person name="Schijlen E.G.W.M."/>
            <person name="Guo X."/>
            <person name="Momin A.A."/>
            <person name="Negrao S."/>
            <person name="Al-Babili S."/>
            <person name="Gehring C."/>
            <person name="Roessner U."/>
            <person name="Jung C."/>
            <person name="Murphy K."/>
            <person name="Arold S.T."/>
            <person name="Gojobori T."/>
            <person name="van der Linden C.G."/>
            <person name="van Loo E.N."/>
            <person name="Jellen E.N."/>
            <person name="Maughan P.J."/>
            <person name="Tester M."/>
        </authorList>
    </citation>
    <scope>NUCLEOTIDE SEQUENCE [LARGE SCALE GENOMIC DNA]</scope>
    <source>
        <strain evidence="4">cv. PI 614886</strain>
    </source>
</reference>
<feature type="transmembrane region" description="Helical" evidence="2">
    <location>
        <begin position="384"/>
        <end position="405"/>
    </location>
</feature>
<keyword evidence="2" id="KW-1133">Transmembrane helix</keyword>
<feature type="domain" description="RNase H type-1" evidence="3">
    <location>
        <begin position="839"/>
        <end position="902"/>
    </location>
</feature>
<proteinExistence type="predicted"/>
<feature type="region of interest" description="Disordered" evidence="1">
    <location>
        <begin position="630"/>
        <end position="651"/>
    </location>
</feature>
<feature type="transmembrane region" description="Helical" evidence="2">
    <location>
        <begin position="188"/>
        <end position="208"/>
    </location>
</feature>
<organism evidence="4 5">
    <name type="scientific">Chenopodium quinoa</name>
    <name type="common">Quinoa</name>
    <dbReference type="NCBI Taxonomy" id="63459"/>
    <lineage>
        <taxon>Eukaryota</taxon>
        <taxon>Viridiplantae</taxon>
        <taxon>Streptophyta</taxon>
        <taxon>Embryophyta</taxon>
        <taxon>Tracheophyta</taxon>
        <taxon>Spermatophyta</taxon>
        <taxon>Magnoliopsida</taxon>
        <taxon>eudicotyledons</taxon>
        <taxon>Gunneridae</taxon>
        <taxon>Pentapetalae</taxon>
        <taxon>Caryophyllales</taxon>
        <taxon>Chenopodiaceae</taxon>
        <taxon>Chenopodioideae</taxon>
        <taxon>Atripliceae</taxon>
        <taxon>Chenopodium</taxon>
    </lineage>
</organism>
<feature type="compositionally biased region" description="Polar residues" evidence="1">
    <location>
        <begin position="634"/>
        <end position="651"/>
    </location>
</feature>
<protein>
    <recommendedName>
        <fullName evidence="3">RNase H type-1 domain-containing protein</fullName>
    </recommendedName>
</protein>
<dbReference type="AlphaFoldDB" id="A0A803NCB4"/>
<feature type="transmembrane region" description="Helical" evidence="2">
    <location>
        <begin position="740"/>
        <end position="763"/>
    </location>
</feature>
<evidence type="ECO:0000256" key="2">
    <source>
        <dbReference type="SAM" id="Phobius"/>
    </source>
</evidence>
<feature type="region of interest" description="Disordered" evidence="1">
    <location>
        <begin position="476"/>
        <end position="502"/>
    </location>
</feature>
<feature type="compositionally biased region" description="Polar residues" evidence="1">
    <location>
        <begin position="167"/>
        <end position="185"/>
    </location>
</feature>
<keyword evidence="2" id="KW-0812">Transmembrane</keyword>
<keyword evidence="5" id="KW-1185">Reference proteome</keyword>
<accession>A0A803NCB4</accession>
<reference evidence="4" key="2">
    <citation type="submission" date="2021-03" db="UniProtKB">
        <authorList>
            <consortium name="EnsemblPlants"/>
        </authorList>
    </citation>
    <scope>IDENTIFICATION</scope>
</reference>
<sequence>MIFPDLEDDSGGRNLQKDNTLSKRAKTKQLGKVIERCKKELNKECFETNAGVSVVSTATGFVNLCFDYFAYNAKSQSPSDAGLHACQPWFINEVAPPSDASFYLDDKNPVLKTRGYSPYPFEVLEFYTVARASETRPGPLKFRHGSTTTGGSGRSTPTVRAEAEPELSTTGNDQAKGANNSPQKSGSLAALISSATIIGLAILIPRFVSTFSDTTITHNPLSQLWSSTSRYQGGLCNYRRGRHPPSISDKGTPTIAELELVLVEKGELEQGLKARSAKLEAAQLQLAKHLPSTQKLAEYVLVKCSQGLNHLGQKKRVFHLVSFEIVPFLVDLVDFLAAMLAIFAYGCLWPWFSKVKCYFRCPHCNISLLRRRDSFSVALWPSRYVMLPFLYLLGRAQGFLPLIYFSEALMRRAVWVALHCKNKECFETNAGVSAVTMATGFVNLCFDYVAYNAKWLFEWVVFPFIGIYPPGHDTSAGSTSATDAPNRVEEPSDSRPAPSAFHPYLRGRVRDDTFDPYYERDLVTKGVVLPHLLHLRLCAVCHERLALVVKANPPTNAPISPFFYLLPLCLHACQPWFVNEVVPPSDASFYLDEKAEGPKLCTLSSDWWSLADRFKLAECACSMHTVRAEAEPKVSTTGNEQAKGANNSPQKSGSLAALISSAAVTGLAILISGFVSTFSDTNITHSPLSQLWSSTTGYQGGLHNHRRGRHPSSISDKGSPIGLNHLGQKKRVFHLVSFEIVPFLADLVDFLATMLAIFGCRLRDSFSVALWPSRYIMLSFLYLLGRAQGFLPLIYFSEALMRRAEVNIPFIMGKASRRVWAAWHCGNKEYFETNAGVSAVSMDTGFVNLCFDYVAYNAKYSEMAKADAAAYGVRLASRWGFLDVKVECDGANVVRAIQGKQDEDAPNFLFIFVLF</sequence>
<name>A0A803NCB4_CHEQI</name>
<dbReference type="Pfam" id="PF13456">
    <property type="entry name" value="RVT_3"/>
    <property type="match status" value="1"/>
</dbReference>
<dbReference type="GO" id="GO:0003676">
    <property type="term" value="F:nucleic acid binding"/>
    <property type="evidence" value="ECO:0007669"/>
    <property type="project" value="InterPro"/>
</dbReference>
<evidence type="ECO:0000256" key="1">
    <source>
        <dbReference type="SAM" id="MobiDB-lite"/>
    </source>
</evidence>
<feature type="transmembrane region" description="Helical" evidence="2">
    <location>
        <begin position="775"/>
        <end position="796"/>
    </location>
</feature>
<feature type="transmembrane region" description="Helical" evidence="2">
    <location>
        <begin position="325"/>
        <end position="352"/>
    </location>
</feature>
<dbReference type="InterPro" id="IPR002156">
    <property type="entry name" value="RNaseH_domain"/>
</dbReference>
<evidence type="ECO:0000259" key="3">
    <source>
        <dbReference type="Pfam" id="PF13456"/>
    </source>
</evidence>
<feature type="transmembrane region" description="Helical" evidence="2">
    <location>
        <begin position="655"/>
        <end position="678"/>
    </location>
</feature>
<dbReference type="Gramene" id="AUR62043731-RA">
    <property type="protein sequence ID" value="AUR62043731-RA:cds"/>
    <property type="gene ID" value="AUR62043731"/>
</dbReference>
<dbReference type="Proteomes" id="UP000596660">
    <property type="component" value="Unplaced"/>
</dbReference>
<evidence type="ECO:0000313" key="4">
    <source>
        <dbReference type="EnsemblPlants" id="AUR62043731-RA:cds"/>
    </source>
</evidence>
<keyword evidence="2" id="KW-0472">Membrane</keyword>
<feature type="region of interest" description="Disordered" evidence="1">
    <location>
        <begin position="137"/>
        <end position="185"/>
    </location>
</feature>
<dbReference type="GO" id="GO:0004523">
    <property type="term" value="F:RNA-DNA hybrid ribonuclease activity"/>
    <property type="evidence" value="ECO:0007669"/>
    <property type="project" value="InterPro"/>
</dbReference>
<evidence type="ECO:0000313" key="5">
    <source>
        <dbReference type="Proteomes" id="UP000596660"/>
    </source>
</evidence>